<feature type="transmembrane region" description="Helical" evidence="1">
    <location>
        <begin position="7"/>
        <end position="30"/>
    </location>
</feature>
<reference evidence="3" key="1">
    <citation type="submission" date="2016-09" db="EMBL/GenBank/DDBJ databases">
        <authorList>
            <person name="Varghese N."/>
            <person name="Submissions S."/>
        </authorList>
    </citation>
    <scope>NUCLEOTIDE SEQUENCE [LARGE SCALE GENOMIC DNA]</scope>
    <source>
        <strain evidence="3">S5</strain>
    </source>
</reference>
<keyword evidence="1" id="KW-0472">Membrane</keyword>
<gene>
    <name evidence="2" type="ORF">SAMN05421734_1034</name>
</gene>
<feature type="transmembrane region" description="Helical" evidence="1">
    <location>
        <begin position="42"/>
        <end position="69"/>
    </location>
</feature>
<sequence>MSNKQKLIFSIIGIAILSILTPEIVSFFMHSGNGVMLTTNYYINYIVNVVNLQIGLFYLFVLSIILFIYGNK</sequence>
<dbReference type="EMBL" id="FMYI01000003">
    <property type="protein sequence ID" value="SDB93772.1"/>
    <property type="molecule type" value="Genomic_DNA"/>
</dbReference>
<evidence type="ECO:0000313" key="3">
    <source>
        <dbReference type="Proteomes" id="UP000242949"/>
    </source>
</evidence>
<accession>A0A1G6HHR3</accession>
<keyword evidence="1" id="KW-0812">Transmembrane</keyword>
<evidence type="ECO:0000313" key="2">
    <source>
        <dbReference type="EMBL" id="SDB93772.1"/>
    </source>
</evidence>
<dbReference type="Proteomes" id="UP000242949">
    <property type="component" value="Unassembled WGS sequence"/>
</dbReference>
<protein>
    <submittedName>
        <fullName evidence="2">Uncharacterized protein</fullName>
    </submittedName>
</protein>
<organism evidence="2 3">
    <name type="scientific">Pelagirhabdus alkalitolerans</name>
    <dbReference type="NCBI Taxonomy" id="1612202"/>
    <lineage>
        <taxon>Bacteria</taxon>
        <taxon>Bacillati</taxon>
        <taxon>Bacillota</taxon>
        <taxon>Bacilli</taxon>
        <taxon>Bacillales</taxon>
        <taxon>Bacillaceae</taxon>
        <taxon>Pelagirhabdus</taxon>
    </lineage>
</organism>
<keyword evidence="1" id="KW-1133">Transmembrane helix</keyword>
<proteinExistence type="predicted"/>
<evidence type="ECO:0000256" key="1">
    <source>
        <dbReference type="SAM" id="Phobius"/>
    </source>
</evidence>
<name>A0A1G6HHR3_9BACI</name>
<keyword evidence="3" id="KW-1185">Reference proteome</keyword>
<dbReference type="AlphaFoldDB" id="A0A1G6HHR3"/>